<organism evidence="2 3">
    <name type="scientific">Fomitopsis schrenkii</name>
    <name type="common">Brown rot fungus</name>
    <dbReference type="NCBI Taxonomy" id="2126942"/>
    <lineage>
        <taxon>Eukaryota</taxon>
        <taxon>Fungi</taxon>
        <taxon>Dikarya</taxon>
        <taxon>Basidiomycota</taxon>
        <taxon>Agaricomycotina</taxon>
        <taxon>Agaricomycetes</taxon>
        <taxon>Polyporales</taxon>
        <taxon>Fomitopsis</taxon>
    </lineage>
</organism>
<feature type="non-terminal residue" evidence="2">
    <location>
        <position position="1"/>
    </location>
</feature>
<accession>S8DUA9</accession>
<dbReference type="EMBL" id="KE504222">
    <property type="protein sequence ID" value="EPS94808.1"/>
    <property type="molecule type" value="Genomic_DNA"/>
</dbReference>
<dbReference type="HOGENOM" id="CLU_068346_1_0_1"/>
<evidence type="ECO:0000259" key="1">
    <source>
        <dbReference type="Pfam" id="PF01593"/>
    </source>
</evidence>
<dbReference type="AlphaFoldDB" id="S8DUA9"/>
<dbReference type="Gene3D" id="3.50.50.60">
    <property type="entry name" value="FAD/NAD(P)-binding domain"/>
    <property type="match status" value="1"/>
</dbReference>
<dbReference type="GO" id="GO:0006598">
    <property type="term" value="P:polyamine catabolic process"/>
    <property type="evidence" value="ECO:0007669"/>
    <property type="project" value="TreeGrafter"/>
</dbReference>
<dbReference type="PANTHER" id="PTHR10742:SF313">
    <property type="entry name" value="AMINE OXIDASE"/>
    <property type="match status" value="1"/>
</dbReference>
<dbReference type="InParanoid" id="S8DUA9"/>
<evidence type="ECO:0000313" key="2">
    <source>
        <dbReference type="EMBL" id="EPS94808.1"/>
    </source>
</evidence>
<dbReference type="GO" id="GO:0016491">
    <property type="term" value="F:oxidoreductase activity"/>
    <property type="evidence" value="ECO:0007669"/>
    <property type="project" value="InterPro"/>
</dbReference>
<name>S8DUA9_FOMSC</name>
<reference evidence="2 3" key="1">
    <citation type="journal article" date="2012" name="Science">
        <title>The Paleozoic origin of enzymatic lignin decomposition reconstructed from 31 fungal genomes.</title>
        <authorList>
            <person name="Floudas D."/>
            <person name="Binder M."/>
            <person name="Riley R."/>
            <person name="Barry K."/>
            <person name="Blanchette R.A."/>
            <person name="Henrissat B."/>
            <person name="Martinez A.T."/>
            <person name="Otillar R."/>
            <person name="Spatafora J.W."/>
            <person name="Yadav J.S."/>
            <person name="Aerts A."/>
            <person name="Benoit I."/>
            <person name="Boyd A."/>
            <person name="Carlson A."/>
            <person name="Copeland A."/>
            <person name="Coutinho P.M."/>
            <person name="de Vries R.P."/>
            <person name="Ferreira P."/>
            <person name="Findley K."/>
            <person name="Foster B."/>
            <person name="Gaskell J."/>
            <person name="Glotzer D."/>
            <person name="Gorecki P."/>
            <person name="Heitman J."/>
            <person name="Hesse C."/>
            <person name="Hori C."/>
            <person name="Igarashi K."/>
            <person name="Jurgens J.A."/>
            <person name="Kallen N."/>
            <person name="Kersten P."/>
            <person name="Kohler A."/>
            <person name="Kuees U."/>
            <person name="Kumar T.K.A."/>
            <person name="Kuo A."/>
            <person name="LaButti K."/>
            <person name="Larrondo L.F."/>
            <person name="Lindquist E."/>
            <person name="Ling A."/>
            <person name="Lombard V."/>
            <person name="Lucas S."/>
            <person name="Lundell T."/>
            <person name="Martin R."/>
            <person name="McLaughlin D.J."/>
            <person name="Morgenstern I."/>
            <person name="Morin E."/>
            <person name="Murat C."/>
            <person name="Nagy L.G."/>
            <person name="Nolan M."/>
            <person name="Ohm R.A."/>
            <person name="Patyshakuliyeva A."/>
            <person name="Rokas A."/>
            <person name="Ruiz-Duenas F.J."/>
            <person name="Sabat G."/>
            <person name="Salamov A."/>
            <person name="Samejima M."/>
            <person name="Schmutz J."/>
            <person name="Slot J.C."/>
            <person name="St John F."/>
            <person name="Stenlid J."/>
            <person name="Sun H."/>
            <person name="Sun S."/>
            <person name="Syed K."/>
            <person name="Tsang A."/>
            <person name="Wiebenga A."/>
            <person name="Young D."/>
            <person name="Pisabarro A."/>
            <person name="Eastwood D.C."/>
            <person name="Martin F."/>
            <person name="Cullen D."/>
            <person name="Grigoriev I.V."/>
            <person name="Hibbett D.S."/>
        </authorList>
    </citation>
    <scope>NUCLEOTIDE SEQUENCE</scope>
    <source>
        <strain evidence="3">FP-58527</strain>
    </source>
</reference>
<dbReference type="InterPro" id="IPR050281">
    <property type="entry name" value="Flavin_monoamine_oxidase"/>
</dbReference>
<dbReference type="STRING" id="743788.S8DUA9"/>
<keyword evidence="3" id="KW-1185">Reference proteome</keyword>
<dbReference type="Pfam" id="PF01593">
    <property type="entry name" value="Amino_oxidase"/>
    <property type="match status" value="1"/>
</dbReference>
<evidence type="ECO:0000313" key="3">
    <source>
        <dbReference type="Proteomes" id="UP000015241"/>
    </source>
</evidence>
<dbReference type="eggNOG" id="KOG0029">
    <property type="taxonomic scope" value="Eukaryota"/>
</dbReference>
<dbReference type="Gene3D" id="3.90.660.10">
    <property type="match status" value="1"/>
</dbReference>
<feature type="domain" description="Amine oxidase" evidence="1">
    <location>
        <begin position="10"/>
        <end position="309"/>
    </location>
</feature>
<protein>
    <recommendedName>
        <fullName evidence="1">Amine oxidase domain-containing protein</fullName>
    </recommendedName>
</protein>
<dbReference type="SUPFAM" id="SSF51905">
    <property type="entry name" value="FAD/NAD(P)-binding domain"/>
    <property type="match status" value="1"/>
</dbReference>
<feature type="non-terminal residue" evidence="2">
    <location>
        <position position="313"/>
    </location>
</feature>
<gene>
    <name evidence="2" type="ORF">FOMPIDRAFT_29545</name>
</gene>
<dbReference type="InterPro" id="IPR036188">
    <property type="entry name" value="FAD/NAD-bd_sf"/>
</dbReference>
<dbReference type="Proteomes" id="UP000015241">
    <property type="component" value="Unassembled WGS sequence"/>
</dbReference>
<proteinExistence type="predicted"/>
<sequence length="313" mass="34739">ATVLFLGGGVAGVTAARTLHEQGIADFIIVEARGELGGRLMTYSFGALDKKYTVELGAAWVQGTQTGHGAENPIWALEKKHNISTHASGFDSITTYDNMGAFDFRDTFDTSSENFNRLVAAAGTSHRCFHQGGHVPKKLADVSARGGYSLTGSHPASRHQMASEWYQFDWEFETTQEQTSWLASSSAHNYTFDPSSGGFSYDNLLSVDQRGFKTLIKEEAEDFLHPSQLRLNLTVRVVAWSKCGVKVDLTDGTTLHADYVLCKFSLGALQHDDVQFSPPLPAWKQEAIHSMSMVTYTKIYLQFPERFWFDTEV</sequence>
<dbReference type="PANTHER" id="PTHR10742">
    <property type="entry name" value="FLAVIN MONOAMINE OXIDASE"/>
    <property type="match status" value="1"/>
</dbReference>
<dbReference type="OrthoDB" id="5046242at2759"/>
<dbReference type="InterPro" id="IPR002937">
    <property type="entry name" value="Amino_oxidase"/>
</dbReference>